<evidence type="ECO:0000256" key="5">
    <source>
        <dbReference type="ARBA" id="ARBA00013834"/>
    </source>
</evidence>
<dbReference type="InterPro" id="IPR000845">
    <property type="entry name" value="Nucleoside_phosphorylase_d"/>
</dbReference>
<dbReference type="PANTHER" id="PTHR11904">
    <property type="entry name" value="METHYLTHIOADENOSINE/PURINE NUCLEOSIDE PHOSPHORYLASE"/>
    <property type="match status" value="1"/>
</dbReference>
<comment type="subunit">
    <text evidence="3">Homotrimer.</text>
</comment>
<dbReference type="InterPro" id="IPR035994">
    <property type="entry name" value="Nucleoside_phosphorylase_sf"/>
</dbReference>
<dbReference type="NCBIfam" id="TIGR01700">
    <property type="entry name" value="PNPH"/>
    <property type="match status" value="1"/>
</dbReference>
<evidence type="ECO:0000256" key="8">
    <source>
        <dbReference type="ARBA" id="ARBA00031036"/>
    </source>
</evidence>
<evidence type="ECO:0000256" key="4">
    <source>
        <dbReference type="ARBA" id="ARBA00011886"/>
    </source>
</evidence>
<name>A0A2A4STS3_9DELT</name>
<evidence type="ECO:0000313" key="12">
    <source>
        <dbReference type="EMBL" id="PCI24285.1"/>
    </source>
</evidence>
<reference evidence="13" key="1">
    <citation type="submission" date="2017-08" db="EMBL/GenBank/DDBJ databases">
        <title>A dynamic microbial community with high functional redundancy inhabits the cold, oxic subseafloor aquifer.</title>
        <authorList>
            <person name="Tully B.J."/>
            <person name="Wheat C.G."/>
            <person name="Glazer B.T."/>
            <person name="Huber J.A."/>
        </authorList>
    </citation>
    <scope>NUCLEOTIDE SEQUENCE [LARGE SCALE GENOMIC DNA]</scope>
</reference>
<dbReference type="PIRSF" id="PIRSF000477">
    <property type="entry name" value="PurNPase"/>
    <property type="match status" value="1"/>
</dbReference>
<feature type="binding site" evidence="10">
    <location>
        <position position="45"/>
    </location>
    <ligand>
        <name>phosphate</name>
        <dbReference type="ChEBI" id="CHEBI:43474"/>
    </ligand>
</feature>
<dbReference type="PANTHER" id="PTHR11904:SF9">
    <property type="entry name" value="PURINE NUCLEOSIDE PHOSPHORYLASE-RELATED"/>
    <property type="match status" value="1"/>
</dbReference>
<accession>A0A2A4STS3</accession>
<sequence>MGQLKPKIAFVLGSGLGSLADSITDAIRIPYQELPGFPPSTVVGHAGQLVIGKLGGVDIACMQGRMHIYEGHSPSSLAVAIRTLKAIGCQTLFLTNAAGSLDASMGPGSLMMLNDHINFTGLSPLIGPNDEAIGPRFFDMVDAYDPEIRHQLSAAAEQEGMTLHEGVYLWTTGPAFETPAEIRMFRMMGANAVGMSTVPECLVARHCGMDVVAISTITNLAAGMGDTKITHDETLEQGKLAADKLIGLITRFLAGWNNEK</sequence>
<evidence type="ECO:0000259" key="11">
    <source>
        <dbReference type="Pfam" id="PF01048"/>
    </source>
</evidence>
<evidence type="ECO:0000313" key="13">
    <source>
        <dbReference type="Proteomes" id="UP000218113"/>
    </source>
</evidence>
<organism evidence="12 13">
    <name type="scientific">SAR324 cluster bacterium</name>
    <dbReference type="NCBI Taxonomy" id="2024889"/>
    <lineage>
        <taxon>Bacteria</taxon>
        <taxon>Deltaproteobacteria</taxon>
        <taxon>SAR324 cluster</taxon>
    </lineage>
</organism>
<dbReference type="GO" id="GO:0005737">
    <property type="term" value="C:cytoplasm"/>
    <property type="evidence" value="ECO:0007669"/>
    <property type="project" value="TreeGrafter"/>
</dbReference>
<dbReference type="NCBIfam" id="NF006054">
    <property type="entry name" value="PRK08202.1"/>
    <property type="match status" value="1"/>
</dbReference>
<protein>
    <recommendedName>
        <fullName evidence="5">Purine nucleoside phosphorylase</fullName>
        <ecNumber evidence="4">2.4.2.1</ecNumber>
    </recommendedName>
    <alternativeName>
        <fullName evidence="9">Inosine phosphorylase</fullName>
    </alternativeName>
    <alternativeName>
        <fullName evidence="8">Inosine-guanosine phosphorylase</fullName>
    </alternativeName>
</protein>
<dbReference type="NCBIfam" id="TIGR01697">
    <property type="entry name" value="PNPH-PUNA-XAPA"/>
    <property type="match status" value="1"/>
</dbReference>
<dbReference type="UniPathway" id="UPA00606"/>
<feature type="binding site" evidence="10">
    <location>
        <begin position="65"/>
        <end position="67"/>
    </location>
    <ligand>
        <name>phosphate</name>
        <dbReference type="ChEBI" id="CHEBI:43474"/>
    </ligand>
</feature>
<dbReference type="EC" id="2.4.2.1" evidence="4"/>
<dbReference type="AlphaFoldDB" id="A0A2A4STS3"/>
<evidence type="ECO:0000256" key="2">
    <source>
        <dbReference type="ARBA" id="ARBA00006751"/>
    </source>
</evidence>
<feature type="binding site" evidence="10">
    <location>
        <position position="177"/>
    </location>
    <ligand>
        <name>a purine D-ribonucleoside</name>
        <dbReference type="ChEBI" id="CHEBI:142355"/>
    </ligand>
</feature>
<feature type="binding site" evidence="10">
    <location>
        <position position="196"/>
    </location>
    <ligand>
        <name>phosphate</name>
        <dbReference type="ChEBI" id="CHEBI:43474"/>
    </ligand>
</feature>
<evidence type="ECO:0000256" key="7">
    <source>
        <dbReference type="ARBA" id="ARBA00022679"/>
    </source>
</evidence>
<evidence type="ECO:0000256" key="3">
    <source>
        <dbReference type="ARBA" id="ARBA00011233"/>
    </source>
</evidence>
<comment type="pathway">
    <text evidence="1">Purine metabolism; purine nucleoside salvage.</text>
</comment>
<evidence type="ECO:0000256" key="1">
    <source>
        <dbReference type="ARBA" id="ARBA00005058"/>
    </source>
</evidence>
<dbReference type="Pfam" id="PF01048">
    <property type="entry name" value="PNP_UDP_1"/>
    <property type="match status" value="1"/>
</dbReference>
<dbReference type="InterPro" id="IPR011270">
    <property type="entry name" value="Pur_Nuc_Pase_Ino/Guo-sp"/>
</dbReference>
<evidence type="ECO:0000256" key="10">
    <source>
        <dbReference type="PIRSR" id="PIRSR000477-2"/>
    </source>
</evidence>
<feature type="domain" description="Nucleoside phosphorylase" evidence="11">
    <location>
        <begin position="7"/>
        <end position="254"/>
    </location>
</feature>
<evidence type="ECO:0000256" key="6">
    <source>
        <dbReference type="ARBA" id="ARBA00022676"/>
    </source>
</evidence>
<proteinExistence type="inferred from homology"/>
<gene>
    <name evidence="12" type="ORF">COB67_11765</name>
</gene>
<comment type="similarity">
    <text evidence="2">Belongs to the PNP/MTAP phosphorylase family.</text>
</comment>
<dbReference type="GO" id="GO:0009116">
    <property type="term" value="P:nucleoside metabolic process"/>
    <property type="evidence" value="ECO:0007669"/>
    <property type="project" value="InterPro"/>
</dbReference>
<feature type="binding site" evidence="10">
    <location>
        <position position="97"/>
    </location>
    <ligand>
        <name>phosphate</name>
        <dbReference type="ChEBI" id="CHEBI:43474"/>
    </ligand>
</feature>
<comment type="caution">
    <text evidence="12">The sequence shown here is derived from an EMBL/GenBank/DDBJ whole genome shotgun (WGS) entry which is preliminary data.</text>
</comment>
<dbReference type="InterPro" id="IPR011269">
    <property type="entry name" value="PUNP"/>
</dbReference>
<dbReference type="NCBIfam" id="TIGR01698">
    <property type="entry name" value="PUNP"/>
    <property type="match status" value="1"/>
</dbReference>
<dbReference type="SUPFAM" id="SSF53167">
    <property type="entry name" value="Purine and uridine phosphorylases"/>
    <property type="match status" value="1"/>
</dbReference>
<feature type="binding site" evidence="10">
    <location>
        <position position="14"/>
    </location>
    <ligand>
        <name>phosphate</name>
        <dbReference type="ChEBI" id="CHEBI:43474"/>
    </ligand>
</feature>
<dbReference type="Proteomes" id="UP000218113">
    <property type="component" value="Unassembled WGS sequence"/>
</dbReference>
<feature type="binding site" evidence="10">
    <location>
        <position position="219"/>
    </location>
    <ligand>
        <name>a purine D-ribonucleoside</name>
        <dbReference type="ChEBI" id="CHEBI:142355"/>
    </ligand>
</feature>
<dbReference type="InterPro" id="IPR011268">
    <property type="entry name" value="Purine_phosphorylase"/>
</dbReference>
<dbReference type="CDD" id="cd09009">
    <property type="entry name" value="PNP-EcPNPII_like"/>
    <property type="match status" value="1"/>
</dbReference>
<dbReference type="Gene3D" id="3.40.50.1580">
    <property type="entry name" value="Nucleoside phosphorylase domain"/>
    <property type="match status" value="1"/>
</dbReference>
<keyword evidence="7 12" id="KW-0808">Transferase</keyword>
<dbReference type="GO" id="GO:0004731">
    <property type="term" value="F:purine-nucleoside phosphorylase activity"/>
    <property type="evidence" value="ECO:0007669"/>
    <property type="project" value="UniProtKB-EC"/>
</dbReference>
<keyword evidence="6 12" id="KW-0328">Glycosyltransferase</keyword>
<dbReference type="EMBL" id="NVSR01000125">
    <property type="protein sequence ID" value="PCI24285.1"/>
    <property type="molecule type" value="Genomic_DNA"/>
</dbReference>
<evidence type="ECO:0000256" key="9">
    <source>
        <dbReference type="ARBA" id="ARBA00033072"/>
    </source>
</evidence>